<keyword evidence="5" id="KW-1185">Reference proteome</keyword>
<sequence>MKNIRLRDFPSFIRTTDINDTMLNYLMTESETMPRGSAIVLNTYDALEEDSVNLLIAINPRIFTVGPLHLMQQHVSNNQLKDIGSNLWKEDVSCIHWLDTKDIGSVPFVNFGSITVMTKEQLTEFGWGLANSQKDFLWITRPDIVGGDEAMMAQEFIDETKGRGMVTSWCPQEQVLKHPAIGGFLTHSGWNSTIESISYGVPVICWPFFAEQQTNCRYSCVEWEIGMEINTDVMREEVESQVRELMDGVKGKMMKNKALEWKKKAEEAVVVGGSSYLNIDKLISVVLLKK</sequence>
<evidence type="ECO:0000256" key="3">
    <source>
        <dbReference type="RuleBase" id="RU003718"/>
    </source>
</evidence>
<dbReference type="Pfam" id="PF00201">
    <property type="entry name" value="UDPGT"/>
    <property type="match status" value="1"/>
</dbReference>
<accession>A0ABQ4ZMB9</accession>
<dbReference type="CDD" id="cd03784">
    <property type="entry name" value="GT1_Gtf-like"/>
    <property type="match status" value="1"/>
</dbReference>
<name>A0ABQ4ZMB9_9ASTR</name>
<protein>
    <submittedName>
        <fullName evidence="4">UDP-glycosyltransferase 85A8-like protein</fullName>
    </submittedName>
</protein>
<evidence type="ECO:0000256" key="2">
    <source>
        <dbReference type="ARBA" id="ARBA00022679"/>
    </source>
</evidence>
<dbReference type="EMBL" id="BQNB010011405">
    <property type="protein sequence ID" value="GJS90145.1"/>
    <property type="molecule type" value="Genomic_DNA"/>
</dbReference>
<evidence type="ECO:0000313" key="5">
    <source>
        <dbReference type="Proteomes" id="UP001151760"/>
    </source>
</evidence>
<dbReference type="Proteomes" id="UP001151760">
    <property type="component" value="Unassembled WGS sequence"/>
</dbReference>
<comment type="similarity">
    <text evidence="1 3">Belongs to the UDP-glycosyltransferase family.</text>
</comment>
<dbReference type="InterPro" id="IPR002213">
    <property type="entry name" value="UDP_glucos_trans"/>
</dbReference>
<reference evidence="4" key="1">
    <citation type="journal article" date="2022" name="Int. J. Mol. Sci.">
        <title>Draft Genome of Tanacetum Coccineum: Genomic Comparison of Closely Related Tanacetum-Family Plants.</title>
        <authorList>
            <person name="Yamashiro T."/>
            <person name="Shiraishi A."/>
            <person name="Nakayama K."/>
            <person name="Satake H."/>
        </authorList>
    </citation>
    <scope>NUCLEOTIDE SEQUENCE</scope>
</reference>
<dbReference type="PANTHER" id="PTHR11926:SF1498">
    <property type="entry name" value="GLYCOSYLTRANSFERASE"/>
    <property type="match status" value="1"/>
</dbReference>
<evidence type="ECO:0000256" key="1">
    <source>
        <dbReference type="ARBA" id="ARBA00009995"/>
    </source>
</evidence>
<dbReference type="InterPro" id="IPR035595">
    <property type="entry name" value="UDP_glycos_trans_CS"/>
</dbReference>
<keyword evidence="2 3" id="KW-0808">Transferase</keyword>
<gene>
    <name evidence="4" type="ORF">Tco_0772781</name>
</gene>
<comment type="caution">
    <text evidence="4">The sequence shown here is derived from an EMBL/GenBank/DDBJ whole genome shotgun (WGS) entry which is preliminary data.</text>
</comment>
<proteinExistence type="inferred from homology"/>
<organism evidence="4 5">
    <name type="scientific">Tanacetum coccineum</name>
    <dbReference type="NCBI Taxonomy" id="301880"/>
    <lineage>
        <taxon>Eukaryota</taxon>
        <taxon>Viridiplantae</taxon>
        <taxon>Streptophyta</taxon>
        <taxon>Embryophyta</taxon>
        <taxon>Tracheophyta</taxon>
        <taxon>Spermatophyta</taxon>
        <taxon>Magnoliopsida</taxon>
        <taxon>eudicotyledons</taxon>
        <taxon>Gunneridae</taxon>
        <taxon>Pentapetalae</taxon>
        <taxon>asterids</taxon>
        <taxon>campanulids</taxon>
        <taxon>Asterales</taxon>
        <taxon>Asteraceae</taxon>
        <taxon>Asteroideae</taxon>
        <taxon>Anthemideae</taxon>
        <taxon>Anthemidinae</taxon>
        <taxon>Tanacetum</taxon>
    </lineage>
</organism>
<dbReference type="Gene3D" id="3.40.50.2000">
    <property type="entry name" value="Glycogen Phosphorylase B"/>
    <property type="match status" value="2"/>
</dbReference>
<dbReference type="PROSITE" id="PS00375">
    <property type="entry name" value="UDPGT"/>
    <property type="match status" value="1"/>
</dbReference>
<dbReference type="SUPFAM" id="SSF53756">
    <property type="entry name" value="UDP-Glycosyltransferase/glycogen phosphorylase"/>
    <property type="match status" value="1"/>
</dbReference>
<evidence type="ECO:0000313" key="4">
    <source>
        <dbReference type="EMBL" id="GJS90145.1"/>
    </source>
</evidence>
<reference evidence="4" key="2">
    <citation type="submission" date="2022-01" db="EMBL/GenBank/DDBJ databases">
        <authorList>
            <person name="Yamashiro T."/>
            <person name="Shiraishi A."/>
            <person name="Satake H."/>
            <person name="Nakayama K."/>
        </authorList>
    </citation>
    <scope>NUCLEOTIDE SEQUENCE</scope>
</reference>
<keyword evidence="3" id="KW-0328">Glycosyltransferase</keyword>
<dbReference type="PANTHER" id="PTHR11926">
    <property type="entry name" value="GLUCOSYL/GLUCURONOSYL TRANSFERASES"/>
    <property type="match status" value="1"/>
</dbReference>